<proteinExistence type="predicted"/>
<dbReference type="EMBL" id="SNRW01033990">
    <property type="protein sequence ID" value="KAA6355826.1"/>
    <property type="molecule type" value="Genomic_DNA"/>
</dbReference>
<evidence type="ECO:0000313" key="1">
    <source>
        <dbReference type="EMBL" id="KAA6355826.1"/>
    </source>
</evidence>
<name>A0A5J4TBN6_9EUKA</name>
<comment type="caution">
    <text evidence="1">The sequence shown here is derived from an EMBL/GenBank/DDBJ whole genome shotgun (WGS) entry which is preliminary data.</text>
</comment>
<accession>A0A5J4TBN6</accession>
<protein>
    <submittedName>
        <fullName evidence="1">Uncharacterized protein</fullName>
    </submittedName>
</protein>
<dbReference type="AlphaFoldDB" id="A0A5J4TBN6"/>
<dbReference type="Proteomes" id="UP000324800">
    <property type="component" value="Unassembled WGS sequence"/>
</dbReference>
<evidence type="ECO:0000313" key="2">
    <source>
        <dbReference type="Proteomes" id="UP000324800"/>
    </source>
</evidence>
<sequence length="75" mass="8786">YAEATYSFRFQYVAPSCQNQLSEDYLIPGSIELLRNSGGKFNSKHHYVKTIPYSKYLQIDDDARKLLFAIRLYKT</sequence>
<gene>
    <name evidence="1" type="ORF">EZS28_048647</name>
</gene>
<reference evidence="1 2" key="1">
    <citation type="submission" date="2019-03" db="EMBL/GenBank/DDBJ databases">
        <title>Single cell metagenomics reveals metabolic interactions within the superorganism composed of flagellate Streblomastix strix and complex community of Bacteroidetes bacteria on its surface.</title>
        <authorList>
            <person name="Treitli S.C."/>
            <person name="Kolisko M."/>
            <person name="Husnik F."/>
            <person name="Keeling P."/>
            <person name="Hampl V."/>
        </authorList>
    </citation>
    <scope>NUCLEOTIDE SEQUENCE [LARGE SCALE GENOMIC DNA]</scope>
    <source>
        <strain evidence="1">ST1C</strain>
    </source>
</reference>
<organism evidence="1 2">
    <name type="scientific">Streblomastix strix</name>
    <dbReference type="NCBI Taxonomy" id="222440"/>
    <lineage>
        <taxon>Eukaryota</taxon>
        <taxon>Metamonada</taxon>
        <taxon>Preaxostyla</taxon>
        <taxon>Oxymonadida</taxon>
        <taxon>Streblomastigidae</taxon>
        <taxon>Streblomastix</taxon>
    </lineage>
</organism>
<feature type="non-terminal residue" evidence="1">
    <location>
        <position position="1"/>
    </location>
</feature>